<evidence type="ECO:0000256" key="2">
    <source>
        <dbReference type="ARBA" id="ARBA00003015"/>
    </source>
</evidence>
<dbReference type="UniPathway" id="UPA00989"/>
<keyword evidence="4 9" id="KW-0808">Transferase</keyword>
<dbReference type="InterPro" id="IPR029063">
    <property type="entry name" value="SAM-dependent_MTases_sf"/>
</dbReference>
<dbReference type="GO" id="GO:0008176">
    <property type="term" value="F:tRNA (guanine(46)-N7)-methyltransferase activity"/>
    <property type="evidence" value="ECO:0007669"/>
    <property type="project" value="UniProtKB-UniRule"/>
</dbReference>
<dbReference type="PROSITE" id="PS51625">
    <property type="entry name" value="SAM_MT_TRMB"/>
    <property type="match status" value="1"/>
</dbReference>
<reference evidence="11 13" key="2">
    <citation type="submission" date="2018-05" db="EMBL/GenBank/DDBJ databases">
        <title>Genome Sequence of an Efficient Indole-Degrading Bacterium, Alcaligenes sp.YBY.</title>
        <authorList>
            <person name="Yang B."/>
        </authorList>
    </citation>
    <scope>NUCLEOTIDE SEQUENCE [LARGE SCALE GENOMIC DNA]</scope>
    <source>
        <strain evidence="11 13">YBY</strain>
    </source>
</reference>
<name>A0A1Z3MKT5_ALCFA</name>
<evidence type="ECO:0000313" key="11">
    <source>
        <dbReference type="EMBL" id="PWE14827.1"/>
    </source>
</evidence>
<organism evidence="10">
    <name type="scientific">Alcaligenes faecalis</name>
    <dbReference type="NCBI Taxonomy" id="511"/>
    <lineage>
        <taxon>Bacteria</taxon>
        <taxon>Pseudomonadati</taxon>
        <taxon>Pseudomonadota</taxon>
        <taxon>Betaproteobacteria</taxon>
        <taxon>Burkholderiales</taxon>
        <taxon>Alcaligenaceae</taxon>
        <taxon>Alcaligenes</taxon>
    </lineage>
</organism>
<keyword evidence="14" id="KW-1185">Reference proteome</keyword>
<keyword evidence="6 9" id="KW-0819">tRNA processing</keyword>
<evidence type="ECO:0000256" key="1">
    <source>
        <dbReference type="ARBA" id="ARBA00000142"/>
    </source>
</evidence>
<dbReference type="CDD" id="cd02440">
    <property type="entry name" value="AdoMet_MTases"/>
    <property type="match status" value="1"/>
</dbReference>
<accession>A0A1Z3MKT5</accession>
<evidence type="ECO:0000256" key="7">
    <source>
        <dbReference type="ARBA" id="ARBA00060552"/>
    </source>
</evidence>
<feature type="binding site" evidence="9">
    <location>
        <position position="149"/>
    </location>
    <ligand>
        <name>S-adenosyl-L-methionine</name>
        <dbReference type="ChEBI" id="CHEBI:59789"/>
    </ligand>
</feature>
<reference evidence="10" key="1">
    <citation type="submission" date="2017-02" db="EMBL/GenBank/DDBJ databases">
        <title>Emergence of VIM metallo-beta-lactamase producing Alcaligenes faeca in GAZA, Palestine.</title>
        <authorList>
            <person name="Al Laham N."/>
            <person name="Chavda K."/>
            <person name="Cienfuegos V."/>
            <person name="Kreiswirth B."/>
            <person name="Chen L."/>
        </authorList>
    </citation>
    <scope>NUCLEOTIDE SEQUENCE</scope>
    <source>
        <strain evidence="10">GZAF3</strain>
    </source>
</reference>
<proteinExistence type="inferred from homology"/>
<keyword evidence="3 9" id="KW-0489">Methyltransferase</keyword>
<dbReference type="STRING" id="511.UZ73_08045"/>
<dbReference type="SUPFAM" id="SSF53335">
    <property type="entry name" value="S-adenosyl-L-methionine-dependent methyltransferases"/>
    <property type="match status" value="1"/>
</dbReference>
<feature type="binding site" evidence="9">
    <location>
        <position position="74"/>
    </location>
    <ligand>
        <name>S-adenosyl-L-methionine</name>
        <dbReference type="ChEBI" id="CHEBI:59789"/>
    </ligand>
</feature>
<evidence type="ECO:0000256" key="6">
    <source>
        <dbReference type="ARBA" id="ARBA00022694"/>
    </source>
</evidence>
<evidence type="ECO:0000256" key="9">
    <source>
        <dbReference type="HAMAP-Rule" id="MF_01057"/>
    </source>
</evidence>
<comment type="catalytic activity">
    <reaction evidence="1 9">
        <text>guanosine(46) in tRNA + S-adenosyl-L-methionine = N(7)-methylguanosine(46) in tRNA + S-adenosyl-L-homocysteine</text>
        <dbReference type="Rhea" id="RHEA:42708"/>
        <dbReference type="Rhea" id="RHEA-COMP:10188"/>
        <dbReference type="Rhea" id="RHEA-COMP:10189"/>
        <dbReference type="ChEBI" id="CHEBI:57856"/>
        <dbReference type="ChEBI" id="CHEBI:59789"/>
        <dbReference type="ChEBI" id="CHEBI:74269"/>
        <dbReference type="ChEBI" id="CHEBI:74480"/>
        <dbReference type="EC" id="2.1.1.33"/>
    </reaction>
</comment>
<feature type="binding site" evidence="9">
    <location>
        <position position="185"/>
    </location>
    <ligand>
        <name>substrate</name>
    </ligand>
</feature>
<evidence type="ECO:0000313" key="13">
    <source>
        <dbReference type="Proteomes" id="UP000245216"/>
    </source>
</evidence>
<dbReference type="Gene3D" id="3.40.50.150">
    <property type="entry name" value="Vaccinia Virus protein VP39"/>
    <property type="match status" value="1"/>
</dbReference>
<dbReference type="RefSeq" id="WP_086059858.1">
    <property type="nucleotide sequence ID" value="NZ_CP039544.1"/>
</dbReference>
<dbReference type="NCBIfam" id="TIGR00091">
    <property type="entry name" value="tRNA (guanosine(46)-N7)-methyltransferase TrmB"/>
    <property type="match status" value="1"/>
</dbReference>
<evidence type="ECO:0000313" key="14">
    <source>
        <dbReference type="Proteomes" id="UP001211866"/>
    </source>
</evidence>
<evidence type="ECO:0000256" key="8">
    <source>
        <dbReference type="ARBA" id="ARBA00060767"/>
    </source>
</evidence>
<dbReference type="EMBL" id="QEXO01000002">
    <property type="protein sequence ID" value="PWE14827.1"/>
    <property type="molecule type" value="Genomic_DNA"/>
</dbReference>
<comment type="similarity">
    <text evidence="8 9">Belongs to the class I-like SAM-binding methyltransferase superfamily. TrmB family.</text>
</comment>
<dbReference type="PANTHER" id="PTHR23417:SF14">
    <property type="entry name" value="PENTACOTRIPEPTIDE-REPEAT REGION OF PRORP DOMAIN-CONTAINING PROTEIN"/>
    <property type="match status" value="1"/>
</dbReference>
<dbReference type="InterPro" id="IPR055361">
    <property type="entry name" value="tRNA_methyltr_TrmB_bact"/>
</dbReference>
<dbReference type="Pfam" id="PF02390">
    <property type="entry name" value="Methyltransf_4"/>
    <property type="match status" value="1"/>
</dbReference>
<evidence type="ECO:0000256" key="4">
    <source>
        <dbReference type="ARBA" id="ARBA00022679"/>
    </source>
</evidence>
<reference evidence="12 14" key="4">
    <citation type="submission" date="2022-05" db="EMBL/GenBank/DDBJ databases">
        <title>Complete sequence of strain NY11312.</title>
        <authorList>
            <person name="Zhou D."/>
        </authorList>
    </citation>
    <scope>NUCLEOTIDE SEQUENCE [LARGE SCALE GENOMIC DNA]</scope>
    <source>
        <strain evidence="12 14">NY11312</strain>
    </source>
</reference>
<dbReference type="InterPro" id="IPR003358">
    <property type="entry name" value="tRNA_(Gua-N-7)_MeTrfase_Trmb"/>
</dbReference>
<protein>
    <recommendedName>
        <fullName evidence="9">tRNA (guanine-N(7)-)-methyltransferase</fullName>
        <ecNumber evidence="9">2.1.1.33</ecNumber>
    </recommendedName>
    <alternativeName>
        <fullName evidence="9">tRNA (guanine(46)-N(7))-methyltransferase</fullName>
    </alternativeName>
    <alternativeName>
        <fullName evidence="9">tRNA(m7G46)-methyltransferase</fullName>
    </alternativeName>
</protein>
<dbReference type="AlphaFoldDB" id="A0A1Z3MKT5"/>
<feature type="binding site" evidence="9">
    <location>
        <position position="153"/>
    </location>
    <ligand>
        <name>substrate</name>
    </ligand>
</feature>
<evidence type="ECO:0000313" key="10">
    <source>
        <dbReference type="EMBL" id="ASD48393.1"/>
    </source>
</evidence>
<evidence type="ECO:0000256" key="3">
    <source>
        <dbReference type="ARBA" id="ARBA00022603"/>
    </source>
</evidence>
<dbReference type="EMBL" id="KY623658">
    <property type="protein sequence ID" value="ASD48393.1"/>
    <property type="molecule type" value="Genomic_DNA"/>
</dbReference>
<evidence type="ECO:0000256" key="5">
    <source>
        <dbReference type="ARBA" id="ARBA00022691"/>
    </source>
</evidence>
<dbReference type="EMBL" id="CP096916">
    <property type="protein sequence ID" value="WBM38796.1"/>
    <property type="molecule type" value="Genomic_DNA"/>
</dbReference>
<feature type="binding site" evidence="9">
    <location>
        <begin position="220"/>
        <end position="223"/>
    </location>
    <ligand>
        <name>substrate</name>
    </ligand>
</feature>
<keyword evidence="5 9" id="KW-0949">S-adenosyl-L-methionine</keyword>
<reference evidence="11 13" key="3">
    <citation type="submission" date="2018-05" db="EMBL/GenBank/DDBJ databases">
        <authorList>
            <person name="Lanie J.A."/>
            <person name="Ng W.-L."/>
            <person name="Kazmierczak K.M."/>
            <person name="Andrzejewski T.M."/>
            <person name="Davidsen T.M."/>
            <person name="Wayne K.J."/>
            <person name="Tettelin H."/>
            <person name="Glass J.I."/>
            <person name="Rusch D."/>
            <person name="Podicherti R."/>
            <person name="Tsui H.-C.T."/>
            <person name="Winkler M.E."/>
        </authorList>
    </citation>
    <scope>NUCLEOTIDE SEQUENCE [LARGE SCALE GENOMIC DNA]</scope>
    <source>
        <strain evidence="11 13">YBY</strain>
    </source>
</reference>
<sequence>MTTSNEKPSLLSPNVANSNSGETHIRSFVHRRAHITPSQEQALARLLPLWSISYRDNILKPETVFGNDNPLILEIGFGMGETTQKIAQARPDDNFLGVEVFNAGVGALLKRIDDNQISNIRIIQHDAVEVVRDMIAPASLAGIHIYFPDPWPKKRHHKRRLVQSPFIQLLTSRLKPGGYIHCATDWENYAEQMLEVLSAEPMLSNTHDGYAPRPDFRPLTKFENRGLRLGHGVWDLIFTRNDTPTPELNWPKKEQ</sequence>
<dbReference type="HAMAP" id="MF_01057">
    <property type="entry name" value="tRNA_methyltr_TrmB"/>
    <property type="match status" value="1"/>
</dbReference>
<comment type="function">
    <text evidence="2 9">Catalyzes the formation of N(7)-methylguanine at position 46 (m7G46) in tRNA.</text>
</comment>
<dbReference type="FunFam" id="3.40.50.150:FF:000035">
    <property type="entry name" value="tRNA (guanine-N(7)-)-methyltransferase"/>
    <property type="match status" value="1"/>
</dbReference>
<comment type="pathway">
    <text evidence="7 9">tRNA modification; N(7)-methylguanine-tRNA biosynthesis.</text>
</comment>
<dbReference type="GO" id="GO:0043527">
    <property type="term" value="C:tRNA methyltransferase complex"/>
    <property type="evidence" value="ECO:0007669"/>
    <property type="project" value="TreeGrafter"/>
</dbReference>
<comment type="caution">
    <text evidence="9">Lacks conserved residue(s) required for the propagation of feature annotation.</text>
</comment>
<dbReference type="EC" id="2.1.1.33" evidence="9"/>
<dbReference type="PANTHER" id="PTHR23417">
    <property type="entry name" value="3-DEOXY-D-MANNO-OCTULOSONIC-ACID TRANSFERASE/TRNA GUANINE-N 7 - -METHYLTRANSFERASE"/>
    <property type="match status" value="1"/>
</dbReference>
<dbReference type="Proteomes" id="UP001211866">
    <property type="component" value="Chromosome"/>
</dbReference>
<feature type="binding site" evidence="9">
    <location>
        <position position="126"/>
    </location>
    <ligand>
        <name>S-adenosyl-L-methionine</name>
        <dbReference type="ChEBI" id="CHEBI:59789"/>
    </ligand>
</feature>
<gene>
    <name evidence="9 12" type="primary">trmB</name>
    <name evidence="11" type="ORF">DF183_09020</name>
    <name evidence="12" type="ORF">M2J83_02850</name>
</gene>
<feature type="binding site" evidence="9">
    <location>
        <position position="99"/>
    </location>
    <ligand>
        <name>S-adenosyl-L-methionine</name>
        <dbReference type="ChEBI" id="CHEBI:59789"/>
    </ligand>
</feature>
<dbReference type="Proteomes" id="UP000245216">
    <property type="component" value="Unassembled WGS sequence"/>
</dbReference>
<evidence type="ECO:0000313" key="12">
    <source>
        <dbReference type="EMBL" id="WBM38796.1"/>
    </source>
</evidence>